<evidence type="ECO:0000313" key="2">
    <source>
        <dbReference type="Proteomes" id="UP001177021"/>
    </source>
</evidence>
<reference evidence="1" key="1">
    <citation type="submission" date="2023-10" db="EMBL/GenBank/DDBJ databases">
        <authorList>
            <person name="Rodriguez Cubillos JULIANA M."/>
            <person name="De Vega J."/>
        </authorList>
    </citation>
    <scope>NUCLEOTIDE SEQUENCE</scope>
</reference>
<dbReference type="EMBL" id="CASHSV030000109">
    <property type="protein sequence ID" value="CAJ2648028.1"/>
    <property type="molecule type" value="Genomic_DNA"/>
</dbReference>
<dbReference type="Proteomes" id="UP001177021">
    <property type="component" value="Unassembled WGS sequence"/>
</dbReference>
<evidence type="ECO:0000313" key="1">
    <source>
        <dbReference type="EMBL" id="CAJ2648028.1"/>
    </source>
</evidence>
<name>A0ACB0JWN3_TRIPR</name>
<protein>
    <submittedName>
        <fullName evidence="1">Uncharacterized protein</fullName>
    </submittedName>
</protein>
<keyword evidence="2" id="KW-1185">Reference proteome</keyword>
<proteinExistence type="predicted"/>
<gene>
    <name evidence="1" type="ORF">MILVUS5_LOCUS16442</name>
</gene>
<organism evidence="1 2">
    <name type="scientific">Trifolium pratense</name>
    <name type="common">Red clover</name>
    <dbReference type="NCBI Taxonomy" id="57577"/>
    <lineage>
        <taxon>Eukaryota</taxon>
        <taxon>Viridiplantae</taxon>
        <taxon>Streptophyta</taxon>
        <taxon>Embryophyta</taxon>
        <taxon>Tracheophyta</taxon>
        <taxon>Spermatophyta</taxon>
        <taxon>Magnoliopsida</taxon>
        <taxon>eudicotyledons</taxon>
        <taxon>Gunneridae</taxon>
        <taxon>Pentapetalae</taxon>
        <taxon>rosids</taxon>
        <taxon>fabids</taxon>
        <taxon>Fabales</taxon>
        <taxon>Fabaceae</taxon>
        <taxon>Papilionoideae</taxon>
        <taxon>50 kb inversion clade</taxon>
        <taxon>NPAAA clade</taxon>
        <taxon>Hologalegina</taxon>
        <taxon>IRL clade</taxon>
        <taxon>Trifolieae</taxon>
        <taxon>Trifolium</taxon>
    </lineage>
</organism>
<comment type="caution">
    <text evidence="1">The sequence shown here is derived from an EMBL/GenBank/DDBJ whole genome shotgun (WGS) entry which is preliminary data.</text>
</comment>
<sequence length="888" mass="100172">MPSFNSNTIILIPKTNKADSIDQFRPIAMANFKFKIISKVLADRLASILPSIISKEQKGFVEGRNIRDCICLTSEAINLLDKKTFGGNIALKIDISKAFDTLDWTFLLKVLKQFGFSPIFCNWIEVILSSAYLSVSINGSQHGFFNCKRGVRQGDPLSPLLFCLAEEVLSRGISMLVSNGSLDLIKGSRNSLVPSHCLYADDIMVFCNGKLSCIQALQNLFMRYANCSGQIINAAKSTIYSGGISQARLINIVNNIGFNVGSLPFIYLGVPIFKGKPKARYFYPIADKIKTKLSAWKASLLSIAGRVQLVKSVIQGMTIYSISVYSWPSSILKSIEAWIRNFIWSGNIDQRKLVTVAWKKICAPYDEGGLGLRSLNSLNAASNLKLCWDLMHSDEDWAKILRFRVMRKEIAINHHVYSSIWSSVKQEVQVIYENSCWKVGNGHNINFWSDSWCGEPLALSQNVHPDVLIWLPSKVSDFIQNQTWHIPHYIDTLFPQVKNLVQQVTLPVEPIADSLVWKDSANGLLTLKMAYDFKRHHFPIINWAKSIWSKDIPPSRSLLAWRVMLDKVPTDDKLSERGCNLPSMCSLCNNHSETMFHLFFQCSFAFQIWCWLATVLEVTLHFQSMTDIWLLAEKNWSPQCKIVIKAALIHLLYAIWTARNNARFNNEMPNWKSYVSWISSNISMAGNLTNKLSSTALRDFTTLKRFNVNIHPPNPTSIKEVIWQPPFFDWVKCNTDGAFNAATSACGGLFRNSDAAFLCGFAVNTGNASSAFSAELCGAMQAIEIAAFKNWNNLWLETDSTLVVKAFKSSSLVPWALRNRWLNCLLLTQSMNFVVSHVFREGNFCADSLANIGLTLDRLTIWNDVPLVIKDSFEANRLGKPFFRVVHI</sequence>
<accession>A0ACB0JWN3</accession>